<sequence>MSEYPDPLSFSLIDRLGRRTDGNGYPRPDINDTQSLITRLTSEPRTLKQQLAPGLPPRLTPTSHTATEPPVDDALVYPDPTPDPNIKPKNPHLRPPPTPEVFRHLKHQFLPDVKVIPVVGGVDPSDEDGDEDRENQTPSNDEDLLMLSLRSPTLRPTPMTLLINCVSALCADWNAILPGIAHSTCVGDASRLNLDIHLHTALTNEGLAELHAEGLVRVQTLCWMITVMTMNLTRISEESAEESVHNCRGDVDFLFVGADLQKVQRFEDQSSVDTQMAMGWQPAADIPTTLMLWSVDEMPNMSYDYDMELYGDGES</sequence>
<feature type="region of interest" description="Disordered" evidence="1">
    <location>
        <begin position="47"/>
        <end position="98"/>
    </location>
</feature>
<evidence type="ECO:0000256" key="1">
    <source>
        <dbReference type="SAM" id="MobiDB-lite"/>
    </source>
</evidence>
<evidence type="ECO:0000313" key="2">
    <source>
        <dbReference type="EMBL" id="KTB42379.1"/>
    </source>
</evidence>
<feature type="compositionally biased region" description="Acidic residues" evidence="1">
    <location>
        <begin position="124"/>
        <end position="133"/>
    </location>
</feature>
<dbReference type="Proteomes" id="UP000054988">
    <property type="component" value="Unassembled WGS sequence"/>
</dbReference>
<evidence type="ECO:0000313" key="3">
    <source>
        <dbReference type="Proteomes" id="UP000054988"/>
    </source>
</evidence>
<dbReference type="EMBL" id="LATX01001338">
    <property type="protein sequence ID" value="KTB42379.1"/>
    <property type="molecule type" value="Genomic_DNA"/>
</dbReference>
<proteinExistence type="predicted"/>
<comment type="caution">
    <text evidence="2">The sequence shown here is derived from an EMBL/GenBank/DDBJ whole genome shotgun (WGS) entry which is preliminary data.</text>
</comment>
<gene>
    <name evidence="2" type="ORF">WG66_5038</name>
</gene>
<organism evidence="2 3">
    <name type="scientific">Moniliophthora roreri</name>
    <name type="common">Frosty pod rot fungus</name>
    <name type="synonym">Monilia roreri</name>
    <dbReference type="NCBI Taxonomy" id="221103"/>
    <lineage>
        <taxon>Eukaryota</taxon>
        <taxon>Fungi</taxon>
        <taxon>Dikarya</taxon>
        <taxon>Basidiomycota</taxon>
        <taxon>Agaricomycotina</taxon>
        <taxon>Agaricomycetes</taxon>
        <taxon>Agaricomycetidae</taxon>
        <taxon>Agaricales</taxon>
        <taxon>Marasmiineae</taxon>
        <taxon>Marasmiaceae</taxon>
        <taxon>Moniliophthora</taxon>
    </lineage>
</organism>
<name>A0A0W0G1C6_MONRR</name>
<evidence type="ECO:0008006" key="4">
    <source>
        <dbReference type="Google" id="ProtNLM"/>
    </source>
</evidence>
<reference evidence="2 3" key="1">
    <citation type="submission" date="2015-12" db="EMBL/GenBank/DDBJ databases">
        <title>Draft genome sequence of Moniliophthora roreri, the causal agent of frosty pod rot of cacao.</title>
        <authorList>
            <person name="Aime M.C."/>
            <person name="Diaz-Valderrama J.R."/>
            <person name="Kijpornyongpan T."/>
            <person name="Phillips-Mora W."/>
        </authorList>
    </citation>
    <scope>NUCLEOTIDE SEQUENCE [LARGE SCALE GENOMIC DNA]</scope>
    <source>
        <strain evidence="2 3">MCA 2952</strain>
    </source>
</reference>
<feature type="region of interest" description="Disordered" evidence="1">
    <location>
        <begin position="118"/>
        <end position="143"/>
    </location>
</feature>
<accession>A0A0W0G1C6</accession>
<dbReference type="AlphaFoldDB" id="A0A0W0G1C6"/>
<feature type="region of interest" description="Disordered" evidence="1">
    <location>
        <begin position="15"/>
        <end position="35"/>
    </location>
</feature>
<protein>
    <recommendedName>
        <fullName evidence="4">Reverse transcriptase-rnase h-integrase</fullName>
    </recommendedName>
</protein>